<feature type="signal peptide" evidence="1">
    <location>
        <begin position="1"/>
        <end position="28"/>
    </location>
</feature>
<keyword evidence="1" id="KW-0732">Signal</keyword>
<evidence type="ECO:0000313" key="3">
    <source>
        <dbReference type="Proteomes" id="UP000784294"/>
    </source>
</evidence>
<reference evidence="2" key="1">
    <citation type="submission" date="2018-11" db="EMBL/GenBank/DDBJ databases">
        <authorList>
            <consortium name="Pathogen Informatics"/>
        </authorList>
    </citation>
    <scope>NUCLEOTIDE SEQUENCE</scope>
</reference>
<dbReference type="EMBL" id="CAAALY010264893">
    <property type="protein sequence ID" value="VEL40438.1"/>
    <property type="molecule type" value="Genomic_DNA"/>
</dbReference>
<evidence type="ECO:0000256" key="1">
    <source>
        <dbReference type="SAM" id="SignalP"/>
    </source>
</evidence>
<organism evidence="2 3">
    <name type="scientific">Protopolystoma xenopodis</name>
    <dbReference type="NCBI Taxonomy" id="117903"/>
    <lineage>
        <taxon>Eukaryota</taxon>
        <taxon>Metazoa</taxon>
        <taxon>Spiralia</taxon>
        <taxon>Lophotrochozoa</taxon>
        <taxon>Platyhelminthes</taxon>
        <taxon>Monogenea</taxon>
        <taxon>Polyopisthocotylea</taxon>
        <taxon>Polystomatidea</taxon>
        <taxon>Polystomatidae</taxon>
        <taxon>Protopolystoma</taxon>
    </lineage>
</organism>
<comment type="caution">
    <text evidence="2">The sequence shown here is derived from an EMBL/GenBank/DDBJ whole genome shotgun (WGS) entry which is preliminary data.</text>
</comment>
<proteinExistence type="predicted"/>
<keyword evidence="3" id="KW-1185">Reference proteome</keyword>
<protein>
    <submittedName>
        <fullName evidence="2">Uncharacterized protein</fullName>
    </submittedName>
</protein>
<sequence>MRGPVVLPCLIFKFTILLLLILAPLIGAAQTWNTDIPCRKTMVRDKFDNLGFSDNQGISIGCWPHPPLVNIKKNSDDVDSVDDVDDVDGVDGVLFHHTLAALDTCCPVTGLEGTAANVESKSLEVGVAGARMMSEQTGAYHIGRTKCTRHYLNEDEARQNLGQENVMIGFTELFHGQYKYSVISGSSHTSTNESEFISMVYSPGGCP</sequence>
<accession>A0A3S5AXW5</accession>
<feature type="chain" id="PRO_5018548537" evidence="1">
    <location>
        <begin position="29"/>
        <end position="207"/>
    </location>
</feature>
<dbReference type="Proteomes" id="UP000784294">
    <property type="component" value="Unassembled WGS sequence"/>
</dbReference>
<gene>
    <name evidence="2" type="ORF">PXEA_LOCUS33878</name>
</gene>
<name>A0A3S5AXW5_9PLAT</name>
<dbReference type="AlphaFoldDB" id="A0A3S5AXW5"/>
<evidence type="ECO:0000313" key="2">
    <source>
        <dbReference type="EMBL" id="VEL40438.1"/>
    </source>
</evidence>